<comment type="caution">
    <text evidence="1">The sequence shown here is derived from an EMBL/GenBank/DDBJ whole genome shotgun (WGS) entry which is preliminary data.</text>
</comment>
<sequence>MRPFFSSSTDSSRP</sequence>
<reference evidence="1 2" key="1">
    <citation type="journal article" date="2018" name="Front. Plant Sci.">
        <title>Red Clover (Trifolium pratense) and Zigzag Clover (T. medium) - A Picture of Genomic Similarities and Differences.</title>
        <authorList>
            <person name="Dluhosova J."/>
            <person name="Istvanek J."/>
            <person name="Nedelnik J."/>
            <person name="Repkova J."/>
        </authorList>
    </citation>
    <scope>NUCLEOTIDE SEQUENCE [LARGE SCALE GENOMIC DNA]</scope>
    <source>
        <strain evidence="2">cv. 10/8</strain>
        <tissue evidence="1">Leaf</tissue>
    </source>
</reference>
<evidence type="ECO:0000313" key="2">
    <source>
        <dbReference type="Proteomes" id="UP000265520"/>
    </source>
</evidence>
<evidence type="ECO:0000313" key="1">
    <source>
        <dbReference type="EMBL" id="MCI57545.1"/>
    </source>
</evidence>
<dbReference type="EMBL" id="LXQA010530915">
    <property type="protein sequence ID" value="MCI57545.1"/>
    <property type="molecule type" value="Genomic_DNA"/>
</dbReference>
<protein>
    <submittedName>
        <fullName evidence="1">Uncharacterized protein</fullName>
    </submittedName>
</protein>
<organism evidence="1 2">
    <name type="scientific">Trifolium medium</name>
    <dbReference type="NCBI Taxonomy" id="97028"/>
    <lineage>
        <taxon>Eukaryota</taxon>
        <taxon>Viridiplantae</taxon>
        <taxon>Streptophyta</taxon>
        <taxon>Embryophyta</taxon>
        <taxon>Tracheophyta</taxon>
        <taxon>Spermatophyta</taxon>
        <taxon>Magnoliopsida</taxon>
        <taxon>eudicotyledons</taxon>
        <taxon>Gunneridae</taxon>
        <taxon>Pentapetalae</taxon>
        <taxon>rosids</taxon>
        <taxon>fabids</taxon>
        <taxon>Fabales</taxon>
        <taxon>Fabaceae</taxon>
        <taxon>Papilionoideae</taxon>
        <taxon>50 kb inversion clade</taxon>
        <taxon>NPAAA clade</taxon>
        <taxon>Hologalegina</taxon>
        <taxon>IRL clade</taxon>
        <taxon>Trifolieae</taxon>
        <taxon>Trifolium</taxon>
    </lineage>
</organism>
<accession>A0A392TC48</accession>
<keyword evidence="2" id="KW-1185">Reference proteome</keyword>
<proteinExistence type="predicted"/>
<dbReference type="Proteomes" id="UP000265520">
    <property type="component" value="Unassembled WGS sequence"/>
</dbReference>
<name>A0A392TC48_9FABA</name>